<keyword evidence="3" id="KW-1185">Reference proteome</keyword>
<feature type="domain" description="Amine oxidase" evidence="1">
    <location>
        <begin position="15"/>
        <end position="515"/>
    </location>
</feature>
<evidence type="ECO:0000313" key="2">
    <source>
        <dbReference type="EnsemblMetazoa" id="XP_797923"/>
    </source>
</evidence>
<evidence type="ECO:0000259" key="1">
    <source>
        <dbReference type="Pfam" id="PF01593"/>
    </source>
</evidence>
<dbReference type="Gene3D" id="3.50.50.60">
    <property type="entry name" value="FAD/NAD(P)-binding domain"/>
    <property type="match status" value="1"/>
</dbReference>
<dbReference type="OMA" id="RIIASNW"/>
<dbReference type="PANTHER" id="PTHR10742">
    <property type="entry name" value="FLAVIN MONOAMINE OXIDASE"/>
    <property type="match status" value="1"/>
</dbReference>
<dbReference type="Proteomes" id="UP000007110">
    <property type="component" value="Unassembled WGS sequence"/>
</dbReference>
<proteinExistence type="predicted"/>
<dbReference type="OrthoDB" id="5046242at2759"/>
<dbReference type="GO" id="GO:0046592">
    <property type="term" value="F:polyamine oxidase activity"/>
    <property type="evidence" value="ECO:0000318"/>
    <property type="project" value="GO_Central"/>
</dbReference>
<name>A0A7M7RGK5_STRPU</name>
<sequence length="523" mass="58681">MATTRRKVVIVGAGIAGLSAGVELSRSGQYEVIILEAMSTFGGRIQTLKGFGSHAIELGANWLHGTKGSPVYELAKKHDLLSMSDGSSSSCSSSSSISSSIFDDNEDAKWYKNNSAEENQYRTEAGECMNTKLVLQAKKMFADAMDKNVDSIHVSEVDMDQNTGDALAQGFAEELKHRGIVNDTKEYHQYWLIYKHCCSMECLDIGSNTLRDAQLKSYDNYKELEGGYYTTLGEEGYQGVLEKLLEDIPEGSILYNTPVERIQYADCNTRNGSVPQDDDDDAVVTVTCEDGRTFRCSHVIMTASVGFLKENLETFFRPPLPEDKLSAIRTLPYGNVNKIFLKYKRPFWNSSDFGLQVLWDAPLPTKEESEEEEKEKFYRMLPGFDIEDRNDDILVGWTYGRGADYMETLTDEEIGQRCTAILRKFLNDPSIPEPEKVLCTRWKGNRYQRGAYGAFLPVQALGKEIEGIQRPVYSNRTRHGQKVPVLLFAGEAFHKTYFSTTHGAMVSGMDQAKVLINFSLVSK</sequence>
<dbReference type="AlphaFoldDB" id="A0A7M7RGK5"/>
<dbReference type="SUPFAM" id="SSF51905">
    <property type="entry name" value="FAD/NAD(P)-binding domain"/>
    <property type="match status" value="1"/>
</dbReference>
<protein>
    <recommendedName>
        <fullName evidence="1">Amine oxidase domain-containing protein</fullName>
    </recommendedName>
</protein>
<dbReference type="InParanoid" id="A0A7M7RGK5"/>
<dbReference type="SUPFAM" id="SSF54373">
    <property type="entry name" value="FAD-linked reductases, C-terminal domain"/>
    <property type="match status" value="1"/>
</dbReference>
<reference evidence="2" key="2">
    <citation type="submission" date="2021-01" db="UniProtKB">
        <authorList>
            <consortium name="EnsemblMetazoa"/>
        </authorList>
    </citation>
    <scope>IDENTIFICATION</scope>
</reference>
<dbReference type="Pfam" id="PF01593">
    <property type="entry name" value="Amino_oxidase"/>
    <property type="match status" value="1"/>
</dbReference>
<dbReference type="EnsemblMetazoa" id="XM_792830">
    <property type="protein sequence ID" value="XP_797923"/>
    <property type="gene ID" value="LOC593351"/>
</dbReference>
<reference evidence="3" key="1">
    <citation type="submission" date="2015-02" db="EMBL/GenBank/DDBJ databases">
        <title>Genome sequencing for Strongylocentrotus purpuratus.</title>
        <authorList>
            <person name="Murali S."/>
            <person name="Liu Y."/>
            <person name="Vee V."/>
            <person name="English A."/>
            <person name="Wang M."/>
            <person name="Skinner E."/>
            <person name="Han Y."/>
            <person name="Muzny D.M."/>
            <person name="Worley K.C."/>
            <person name="Gibbs R.A."/>
        </authorList>
    </citation>
    <scope>NUCLEOTIDE SEQUENCE</scope>
</reference>
<dbReference type="InterPro" id="IPR036188">
    <property type="entry name" value="FAD/NAD-bd_sf"/>
</dbReference>
<organism evidence="2 3">
    <name type="scientific">Strongylocentrotus purpuratus</name>
    <name type="common">Purple sea urchin</name>
    <dbReference type="NCBI Taxonomy" id="7668"/>
    <lineage>
        <taxon>Eukaryota</taxon>
        <taxon>Metazoa</taxon>
        <taxon>Echinodermata</taxon>
        <taxon>Eleutherozoa</taxon>
        <taxon>Echinozoa</taxon>
        <taxon>Echinoidea</taxon>
        <taxon>Euechinoidea</taxon>
        <taxon>Echinacea</taxon>
        <taxon>Camarodonta</taxon>
        <taxon>Echinidea</taxon>
        <taxon>Strongylocentrotidae</taxon>
        <taxon>Strongylocentrotus</taxon>
    </lineage>
</organism>
<dbReference type="RefSeq" id="XP_797923.4">
    <property type="nucleotide sequence ID" value="XM_792830.5"/>
</dbReference>
<dbReference type="KEGG" id="spu:593351"/>
<dbReference type="PANTHER" id="PTHR10742:SF377">
    <property type="entry name" value="SPERMINE OXIDASE-LIKE"/>
    <property type="match status" value="1"/>
</dbReference>
<dbReference type="GeneID" id="593351"/>
<dbReference type="InterPro" id="IPR050281">
    <property type="entry name" value="Flavin_monoamine_oxidase"/>
</dbReference>
<dbReference type="InterPro" id="IPR002937">
    <property type="entry name" value="Amino_oxidase"/>
</dbReference>
<dbReference type="GO" id="GO:0005737">
    <property type="term" value="C:cytoplasm"/>
    <property type="evidence" value="ECO:0000318"/>
    <property type="project" value="GO_Central"/>
</dbReference>
<accession>A0A7M7RGK5</accession>
<dbReference type="Gene3D" id="3.90.660.10">
    <property type="match status" value="1"/>
</dbReference>
<evidence type="ECO:0000313" key="3">
    <source>
        <dbReference type="Proteomes" id="UP000007110"/>
    </source>
</evidence>